<reference evidence="1 2" key="1">
    <citation type="submission" date="2017-03" db="EMBL/GenBank/DDBJ databases">
        <title>Genome sequence of Clostridium chromiireducens DSM 23318.</title>
        <authorList>
            <person name="Poehlein A."/>
            <person name="Daniel R."/>
        </authorList>
    </citation>
    <scope>NUCLEOTIDE SEQUENCE [LARGE SCALE GENOMIC DNA]</scope>
    <source>
        <strain evidence="1 2">DSM 23318</strain>
    </source>
</reference>
<proteinExistence type="predicted"/>
<comment type="caution">
    <text evidence="1">The sequence shown here is derived from an EMBL/GenBank/DDBJ whole genome shotgun (WGS) entry which is preliminary data.</text>
</comment>
<name>A0A1V4I9A9_9CLOT</name>
<gene>
    <name evidence="1" type="ORF">CLCHR_45430</name>
</gene>
<evidence type="ECO:0000313" key="2">
    <source>
        <dbReference type="Proteomes" id="UP000191056"/>
    </source>
</evidence>
<keyword evidence="2" id="KW-1185">Reference proteome</keyword>
<organism evidence="1 2">
    <name type="scientific">Clostridium chromiireducens</name>
    <dbReference type="NCBI Taxonomy" id="225345"/>
    <lineage>
        <taxon>Bacteria</taxon>
        <taxon>Bacillati</taxon>
        <taxon>Bacillota</taxon>
        <taxon>Clostridia</taxon>
        <taxon>Eubacteriales</taxon>
        <taxon>Clostridiaceae</taxon>
        <taxon>Clostridium</taxon>
    </lineage>
</organism>
<evidence type="ECO:0000313" key="1">
    <source>
        <dbReference type="EMBL" id="OPJ56581.1"/>
    </source>
</evidence>
<sequence>MVSIKLILIMFIKKLYEFKIFPYSYSFSHAKAYIFTNVSFMDWLSIYKTPIDCFFPGRTLMAIKAEINIIENATKYIGVYPKFS</sequence>
<accession>A0A1V4I9A9</accession>
<dbReference type="AlphaFoldDB" id="A0A1V4I9A9"/>
<dbReference type="Proteomes" id="UP000191056">
    <property type="component" value="Unassembled WGS sequence"/>
</dbReference>
<protein>
    <submittedName>
        <fullName evidence="1">Uncharacterized protein</fullName>
    </submittedName>
</protein>
<dbReference type="EMBL" id="MZGT01000108">
    <property type="protein sequence ID" value="OPJ56581.1"/>
    <property type="molecule type" value="Genomic_DNA"/>
</dbReference>